<organism evidence="2 3">
    <name type="scientific">Streptomyces luteosporeus</name>
    <dbReference type="NCBI Taxonomy" id="173856"/>
    <lineage>
        <taxon>Bacteria</taxon>
        <taxon>Bacillati</taxon>
        <taxon>Actinomycetota</taxon>
        <taxon>Actinomycetes</taxon>
        <taxon>Kitasatosporales</taxon>
        <taxon>Streptomycetaceae</taxon>
        <taxon>Streptomyces</taxon>
    </lineage>
</organism>
<keyword evidence="3" id="KW-1185">Reference proteome</keyword>
<dbReference type="Gene3D" id="3.60.10.10">
    <property type="entry name" value="Endonuclease/exonuclease/phosphatase"/>
    <property type="match status" value="1"/>
</dbReference>
<accession>A0ABN3U015</accession>
<feature type="domain" description="Endonuclease/exonuclease/phosphatase" evidence="1">
    <location>
        <begin position="27"/>
        <end position="260"/>
    </location>
</feature>
<reference evidence="2 3" key="1">
    <citation type="journal article" date="2019" name="Int. J. Syst. Evol. Microbiol.">
        <title>The Global Catalogue of Microorganisms (GCM) 10K type strain sequencing project: providing services to taxonomists for standard genome sequencing and annotation.</title>
        <authorList>
            <consortium name="The Broad Institute Genomics Platform"/>
            <consortium name="The Broad Institute Genome Sequencing Center for Infectious Disease"/>
            <person name="Wu L."/>
            <person name="Ma J."/>
        </authorList>
    </citation>
    <scope>NUCLEOTIDE SEQUENCE [LARGE SCALE GENOMIC DNA]</scope>
    <source>
        <strain evidence="2 3">JCM 4542</strain>
    </source>
</reference>
<dbReference type="SUPFAM" id="SSF56219">
    <property type="entry name" value="DNase I-like"/>
    <property type="match status" value="1"/>
</dbReference>
<dbReference type="Proteomes" id="UP001500886">
    <property type="component" value="Unassembled WGS sequence"/>
</dbReference>
<comment type="caution">
    <text evidence="2">The sequence shown here is derived from an EMBL/GenBank/DDBJ whole genome shotgun (WGS) entry which is preliminary data.</text>
</comment>
<gene>
    <name evidence="2" type="ORF">GCM10010315_40210</name>
</gene>
<evidence type="ECO:0000259" key="1">
    <source>
        <dbReference type="Pfam" id="PF03372"/>
    </source>
</evidence>
<dbReference type="EMBL" id="BAAASL010000015">
    <property type="protein sequence ID" value="GAA2720266.1"/>
    <property type="molecule type" value="Genomic_DNA"/>
</dbReference>
<proteinExistence type="predicted"/>
<evidence type="ECO:0000313" key="2">
    <source>
        <dbReference type="EMBL" id="GAA2720266.1"/>
    </source>
</evidence>
<dbReference type="RefSeq" id="WP_344436761.1">
    <property type="nucleotide sequence ID" value="NZ_BAAASL010000015.1"/>
</dbReference>
<dbReference type="InterPro" id="IPR037493">
    <property type="entry name" value="ExoIII-like"/>
</dbReference>
<evidence type="ECO:0000313" key="3">
    <source>
        <dbReference type="Proteomes" id="UP001500886"/>
    </source>
</evidence>
<dbReference type="InterPro" id="IPR036691">
    <property type="entry name" value="Endo/exonu/phosph_ase_sf"/>
</dbReference>
<sequence>MTAPGQLALLTPEALGRPPSTTHLNLITWNVQNASPDRSRSQAGWLAQQEQADVAVLTEVGAGPGGDALVQALADNGYQSIVSAEPGGDYRTVIASRLPTLEVTPPASSFLAHRAPAARLTIGEHAVGLLGLYVPSRGPKERRNENKRAFQASVTEHLAQAVDGFGGLVVVAGDLNVVEPGHRPHHKVFGAWEYAFYRAFADAGLVDAFRTLHPDAVEHSWFGRSSGYRFDHAFVSAAHRDQITACSYLHDVRRAGLSDHSAMTLTVVL</sequence>
<dbReference type="Pfam" id="PF03372">
    <property type="entry name" value="Exo_endo_phos"/>
    <property type="match status" value="1"/>
</dbReference>
<dbReference type="InterPro" id="IPR005135">
    <property type="entry name" value="Endo/exonuclease/phosphatase"/>
</dbReference>
<dbReference type="PANTHER" id="PTHR43250">
    <property type="entry name" value="EXODEOXYRIBONUCLEASE III"/>
    <property type="match status" value="1"/>
</dbReference>
<name>A0ABN3U015_9ACTN</name>
<protein>
    <recommendedName>
        <fullName evidence="1">Endonuclease/exonuclease/phosphatase domain-containing protein</fullName>
    </recommendedName>
</protein>
<dbReference type="PANTHER" id="PTHR43250:SF2">
    <property type="entry name" value="EXODEOXYRIBONUCLEASE III"/>
    <property type="match status" value="1"/>
</dbReference>